<dbReference type="PANTHER" id="PTHR44366:SF1">
    <property type="entry name" value="UDP-N-ACETYLGLUCOSAMINE--PEPTIDE N-ACETYLGLUCOSAMINYLTRANSFERASE 110 KDA SUBUNIT"/>
    <property type="match status" value="1"/>
</dbReference>
<sequence>MSLRVEQDYIGSSEREFSVGGAEEGALNLRATELRLGQPGSESHHRDDKVGLTLDPLPKSFASGAKRGFFDAIDNARKWEWGLAAGEGGSEVDLVKGGCLLSTSGQASEQGNVGKVAAHCGSSIGRDRSVAPAAKRCFLSSPEISSNVQLYQQSANTGISPLGVHTELLGTVVAEGNLAGIYYEQSQLDMAILHYKQAINCDSTFIEAYNNCNMMSVPASFYKATLAVTTGISTPFNNLAIIYKQQTTANGLVNRGNTFKEIGRVAEAIQDYIRAVNIRPTMPEAHANLASAYKDSLQFSSTPELKLMKCGSSGLNA</sequence>
<evidence type="ECO:0000256" key="1">
    <source>
        <dbReference type="PROSITE-ProRule" id="PRU00339"/>
    </source>
</evidence>
<dbReference type="PANTHER" id="PTHR44366">
    <property type="entry name" value="UDP-N-ACETYLGLUCOSAMINE--PEPTIDE N-ACETYLGLUCOSAMINYLTRANSFERASE 110 KDA SUBUNIT"/>
    <property type="match status" value="1"/>
</dbReference>
<gene>
    <name evidence="2" type="ORF">ZIOFF_024651</name>
</gene>
<comment type="caution">
    <text evidence="2">The sequence shown here is derived from an EMBL/GenBank/DDBJ whole genome shotgun (WGS) entry which is preliminary data.</text>
</comment>
<dbReference type="PROSITE" id="PS50005">
    <property type="entry name" value="TPR"/>
    <property type="match status" value="1"/>
</dbReference>
<evidence type="ECO:0000313" key="3">
    <source>
        <dbReference type="Proteomes" id="UP000734854"/>
    </source>
</evidence>
<dbReference type="InterPro" id="IPR037919">
    <property type="entry name" value="OGT"/>
</dbReference>
<dbReference type="GO" id="GO:0097363">
    <property type="term" value="F:protein O-acetylglucosaminyltransferase activity"/>
    <property type="evidence" value="ECO:0007669"/>
    <property type="project" value="TreeGrafter"/>
</dbReference>
<protein>
    <submittedName>
        <fullName evidence="2">Uncharacterized protein</fullName>
    </submittedName>
</protein>
<dbReference type="Pfam" id="PF13414">
    <property type="entry name" value="TPR_11"/>
    <property type="match status" value="2"/>
</dbReference>
<dbReference type="GO" id="GO:0006493">
    <property type="term" value="P:protein O-linked glycosylation"/>
    <property type="evidence" value="ECO:0007669"/>
    <property type="project" value="InterPro"/>
</dbReference>
<name>A0A8J5H0L7_ZINOF</name>
<dbReference type="InterPro" id="IPR019734">
    <property type="entry name" value="TPR_rpt"/>
</dbReference>
<dbReference type="EMBL" id="JACMSC010000007">
    <property type="protein sequence ID" value="KAG6514301.1"/>
    <property type="molecule type" value="Genomic_DNA"/>
</dbReference>
<dbReference type="SUPFAM" id="SSF48452">
    <property type="entry name" value="TPR-like"/>
    <property type="match status" value="1"/>
</dbReference>
<dbReference type="Gene3D" id="1.25.40.10">
    <property type="entry name" value="Tetratricopeptide repeat domain"/>
    <property type="match status" value="2"/>
</dbReference>
<dbReference type="Proteomes" id="UP000734854">
    <property type="component" value="Unassembled WGS sequence"/>
</dbReference>
<dbReference type="FunFam" id="1.25.40.10:FF:000181">
    <property type="entry name" value="probable UDP-N-acetylglucosamine--peptide N-acetylglucosaminyltransferase SEC"/>
    <property type="match status" value="1"/>
</dbReference>
<evidence type="ECO:0000313" key="2">
    <source>
        <dbReference type="EMBL" id="KAG6514301.1"/>
    </source>
</evidence>
<dbReference type="SMART" id="SM00028">
    <property type="entry name" value="TPR"/>
    <property type="match status" value="2"/>
</dbReference>
<dbReference type="AlphaFoldDB" id="A0A8J5H0L7"/>
<reference evidence="2 3" key="1">
    <citation type="submission" date="2020-08" db="EMBL/GenBank/DDBJ databases">
        <title>Plant Genome Project.</title>
        <authorList>
            <person name="Zhang R.-G."/>
        </authorList>
    </citation>
    <scope>NUCLEOTIDE SEQUENCE [LARGE SCALE GENOMIC DNA]</scope>
    <source>
        <tissue evidence="2">Rhizome</tissue>
    </source>
</reference>
<feature type="repeat" description="TPR" evidence="1">
    <location>
        <begin position="249"/>
        <end position="282"/>
    </location>
</feature>
<organism evidence="2 3">
    <name type="scientific">Zingiber officinale</name>
    <name type="common">Ginger</name>
    <name type="synonym">Amomum zingiber</name>
    <dbReference type="NCBI Taxonomy" id="94328"/>
    <lineage>
        <taxon>Eukaryota</taxon>
        <taxon>Viridiplantae</taxon>
        <taxon>Streptophyta</taxon>
        <taxon>Embryophyta</taxon>
        <taxon>Tracheophyta</taxon>
        <taxon>Spermatophyta</taxon>
        <taxon>Magnoliopsida</taxon>
        <taxon>Liliopsida</taxon>
        <taxon>Zingiberales</taxon>
        <taxon>Zingiberaceae</taxon>
        <taxon>Zingiber</taxon>
    </lineage>
</organism>
<keyword evidence="1" id="KW-0802">TPR repeat</keyword>
<proteinExistence type="predicted"/>
<dbReference type="InterPro" id="IPR011990">
    <property type="entry name" value="TPR-like_helical_dom_sf"/>
</dbReference>
<keyword evidence="3" id="KW-1185">Reference proteome</keyword>
<accession>A0A8J5H0L7</accession>